<reference evidence="1" key="2">
    <citation type="submission" date="2023-04" db="EMBL/GenBank/DDBJ databases">
        <title>Paracnuella aquatica gen. nov., sp. nov., a member of the family Chitinophagaceae isolated from a hot spring.</title>
        <authorList>
            <person name="Wang C."/>
        </authorList>
    </citation>
    <scope>NUCLEOTIDE SEQUENCE</scope>
    <source>
        <strain evidence="1">LB-8</strain>
    </source>
</reference>
<gene>
    <name evidence="1" type="ORF">OCK74_21905</name>
</gene>
<accession>A0A9X2XZH7</accession>
<dbReference type="AlphaFoldDB" id="A0A9X2XZH7"/>
<organism evidence="1 2">
    <name type="scientific">Paraflavisolibacter caeni</name>
    <dbReference type="NCBI Taxonomy" id="2982496"/>
    <lineage>
        <taxon>Bacteria</taxon>
        <taxon>Pseudomonadati</taxon>
        <taxon>Bacteroidota</taxon>
        <taxon>Chitinophagia</taxon>
        <taxon>Chitinophagales</taxon>
        <taxon>Chitinophagaceae</taxon>
        <taxon>Paraflavisolibacter</taxon>
    </lineage>
</organism>
<dbReference type="Gene3D" id="1.10.10.60">
    <property type="entry name" value="Homeodomain-like"/>
    <property type="match status" value="1"/>
</dbReference>
<dbReference type="Proteomes" id="UP001155483">
    <property type="component" value="Unassembled WGS sequence"/>
</dbReference>
<name>A0A9X2XZH7_9BACT</name>
<evidence type="ECO:0000313" key="2">
    <source>
        <dbReference type="Proteomes" id="UP001155483"/>
    </source>
</evidence>
<evidence type="ECO:0000313" key="1">
    <source>
        <dbReference type="EMBL" id="MCU7551791.1"/>
    </source>
</evidence>
<comment type="caution">
    <text evidence="1">The sequence shown here is derived from an EMBL/GenBank/DDBJ whole genome shotgun (WGS) entry which is preliminary data.</text>
</comment>
<dbReference type="EMBL" id="JAOTIF010000023">
    <property type="protein sequence ID" value="MCU7551791.1"/>
    <property type="molecule type" value="Genomic_DNA"/>
</dbReference>
<keyword evidence="2" id="KW-1185">Reference proteome</keyword>
<sequence>MNIEQEFEDLKNWAEKNSILLAEGDFTQGKWSSIVELPYKGKDSIELFKQIVKRLNVKLIVYELVSLDAKNYEILEETIEYLNDEEIKEKFERIHNYQNKFFGYTLHFFENGMTFKIENYVKETDDYLDVKDSVYEFIEENGTRYKILPQERVIELGKQLALHENYPKLKNRTQRVNLAEQLFNKQFDEISVQHSYGARLVVAQAETYYETVIKPRKDKELKKKIKELLDEGWTKVKIAAELGISKDIVNKYI</sequence>
<dbReference type="RefSeq" id="WP_279299228.1">
    <property type="nucleotide sequence ID" value="NZ_JAOTIF010000023.1"/>
</dbReference>
<protein>
    <submittedName>
        <fullName evidence="1">Uncharacterized protein</fullName>
    </submittedName>
</protein>
<proteinExistence type="predicted"/>
<reference evidence="1" key="1">
    <citation type="submission" date="2022-09" db="EMBL/GenBank/DDBJ databases">
        <authorList>
            <person name="Yuan C."/>
            <person name="Ke Z."/>
        </authorList>
    </citation>
    <scope>NUCLEOTIDE SEQUENCE</scope>
    <source>
        <strain evidence="1">LB-8</strain>
    </source>
</reference>